<comment type="subcellular location">
    <subcellularLocation>
        <location evidence="1">Cell outer membrane</location>
    </subcellularLocation>
</comment>
<dbReference type="Gene3D" id="1.25.40.390">
    <property type="match status" value="1"/>
</dbReference>
<keyword evidence="5" id="KW-0998">Cell outer membrane</keyword>
<feature type="domain" description="SusD-like N-terminal" evidence="7">
    <location>
        <begin position="22"/>
        <end position="231"/>
    </location>
</feature>
<keyword evidence="9" id="KW-1185">Reference proteome</keyword>
<comment type="caution">
    <text evidence="8">The sequence shown here is derived from an EMBL/GenBank/DDBJ whole genome shotgun (WGS) entry which is preliminary data.</text>
</comment>
<evidence type="ECO:0000259" key="7">
    <source>
        <dbReference type="Pfam" id="PF14322"/>
    </source>
</evidence>
<dbReference type="SUPFAM" id="SSF48452">
    <property type="entry name" value="TPR-like"/>
    <property type="match status" value="1"/>
</dbReference>
<dbReference type="InterPro" id="IPR033985">
    <property type="entry name" value="SusD-like_N"/>
</dbReference>
<dbReference type="Proteomes" id="UP000625283">
    <property type="component" value="Unassembled WGS sequence"/>
</dbReference>
<comment type="similarity">
    <text evidence="2">Belongs to the SusD family.</text>
</comment>
<evidence type="ECO:0000256" key="3">
    <source>
        <dbReference type="ARBA" id="ARBA00022729"/>
    </source>
</evidence>
<dbReference type="RefSeq" id="WP_202103224.1">
    <property type="nucleotide sequence ID" value="NZ_JAERTY010000006.1"/>
</dbReference>
<dbReference type="Pfam" id="PF07980">
    <property type="entry name" value="SusD_RagB"/>
    <property type="match status" value="1"/>
</dbReference>
<evidence type="ECO:0000256" key="2">
    <source>
        <dbReference type="ARBA" id="ARBA00006275"/>
    </source>
</evidence>
<dbReference type="InterPro" id="IPR012944">
    <property type="entry name" value="SusD_RagB_dom"/>
</dbReference>
<keyword evidence="3" id="KW-0732">Signal</keyword>
<evidence type="ECO:0000256" key="1">
    <source>
        <dbReference type="ARBA" id="ARBA00004442"/>
    </source>
</evidence>
<evidence type="ECO:0000256" key="4">
    <source>
        <dbReference type="ARBA" id="ARBA00023136"/>
    </source>
</evidence>
<evidence type="ECO:0000313" key="9">
    <source>
        <dbReference type="Proteomes" id="UP000625283"/>
    </source>
</evidence>
<evidence type="ECO:0000313" key="8">
    <source>
        <dbReference type="EMBL" id="MBL1409466.1"/>
    </source>
</evidence>
<name>A0ABS1R6H7_9SPHI</name>
<dbReference type="InterPro" id="IPR011990">
    <property type="entry name" value="TPR-like_helical_dom_sf"/>
</dbReference>
<dbReference type="EMBL" id="JAERTY010000006">
    <property type="protein sequence ID" value="MBL1409466.1"/>
    <property type="molecule type" value="Genomic_DNA"/>
</dbReference>
<dbReference type="Pfam" id="PF14322">
    <property type="entry name" value="SusD-like_3"/>
    <property type="match status" value="1"/>
</dbReference>
<keyword evidence="4" id="KW-0472">Membrane</keyword>
<protein>
    <submittedName>
        <fullName evidence="8">RagB/SusD family nutrient uptake outer membrane protein</fullName>
    </submittedName>
</protein>
<sequence length="481" mass="55446">MNRNNYIYIVFISLIVLTGCEKFLENTPRASISDDKLFESEAGFEQALNGVYSILATQDLYGDNLTMGYLSALAKNYNITVNSHIFFLTKSFNYENSSRVKAIWNRSYNAIATLNNILSHIDNRQSLFSRDKYRLVKGEALALRAYLHFDLYRLFGENYRTNPDALAIPYRNEFSLSVKAPNTAQEVVRMSLADLNQAEELLSIDPITKEDAHRQYRMNYYATLALKARIYGYIGEGSEAKKYANLVVQGKKFPFVKEAAIATSIADQKDRLFSTELVFALRVKDIAKWTEEANGGTTRYFRYSMFNANNNALTTTQANYRDLFEGTLYPDDFRYKYLFEDEKTNVSGGVEKYPSKYWQKSGSGTSSTDRIDQTVPLVRISEMYYILATYESSVDEALGYLNTVRRNRGIKTDLDATKIDAVQLINEITKEYQKEFYAEGQTFFWYKQIGAERIKFYESVVLPSNYIFPIPVDELEYNPNY</sequence>
<gene>
    <name evidence="8" type="ORF">JKG61_11950</name>
</gene>
<proteinExistence type="inferred from homology"/>
<dbReference type="PROSITE" id="PS51257">
    <property type="entry name" value="PROKAR_LIPOPROTEIN"/>
    <property type="match status" value="1"/>
</dbReference>
<accession>A0ABS1R6H7</accession>
<organism evidence="8 9">
    <name type="scientific">Sphingobacterium faecale</name>
    <dbReference type="NCBI Taxonomy" id="2803775"/>
    <lineage>
        <taxon>Bacteria</taxon>
        <taxon>Pseudomonadati</taxon>
        <taxon>Bacteroidota</taxon>
        <taxon>Sphingobacteriia</taxon>
        <taxon>Sphingobacteriales</taxon>
        <taxon>Sphingobacteriaceae</taxon>
        <taxon>Sphingobacterium</taxon>
    </lineage>
</organism>
<evidence type="ECO:0000256" key="5">
    <source>
        <dbReference type="ARBA" id="ARBA00023237"/>
    </source>
</evidence>
<evidence type="ECO:0000259" key="6">
    <source>
        <dbReference type="Pfam" id="PF07980"/>
    </source>
</evidence>
<feature type="domain" description="RagB/SusD" evidence="6">
    <location>
        <begin position="352"/>
        <end position="444"/>
    </location>
</feature>
<reference evidence="8 9" key="1">
    <citation type="submission" date="2021-01" db="EMBL/GenBank/DDBJ databases">
        <title>C459-1 draft genome sequence.</title>
        <authorList>
            <person name="Zhang X.-F."/>
        </authorList>
    </citation>
    <scope>NUCLEOTIDE SEQUENCE [LARGE SCALE GENOMIC DNA]</scope>
    <source>
        <strain evidence="9">C459-1</strain>
    </source>
</reference>